<dbReference type="Pfam" id="PF13539">
    <property type="entry name" value="Peptidase_M15_4"/>
    <property type="match status" value="1"/>
</dbReference>
<gene>
    <name evidence="2" type="ORF">PLOB_00032372</name>
</gene>
<dbReference type="Gene3D" id="3.30.1380.10">
    <property type="match status" value="1"/>
</dbReference>
<sequence>MCLYSDCYLCLPQEHLELLVTLPLVQFSRRALLQETKTRVSKMSKAEDSDGSCELTWYKGSQFTPNAALVHTDFLGLMQKINDFASSCDVKVYVTSSFRKPGQVITGAIVEPDKRSNHYVGHAIDMNVWDKNGKLCNSKCLRHSLNQHPDVQCFIDKVRNDPDLRWGGDFTPKDEVHIDDGINCRQPSVYDKLYNTLHKHSPDV</sequence>
<accession>A0ABN8NYR8</accession>
<dbReference type="EMBL" id="CALNXK010000042">
    <property type="protein sequence ID" value="CAH3126371.1"/>
    <property type="molecule type" value="Genomic_DNA"/>
</dbReference>
<evidence type="ECO:0000313" key="3">
    <source>
        <dbReference type="Proteomes" id="UP001159405"/>
    </source>
</evidence>
<reference evidence="2 3" key="1">
    <citation type="submission" date="2022-05" db="EMBL/GenBank/DDBJ databases">
        <authorList>
            <consortium name="Genoscope - CEA"/>
            <person name="William W."/>
        </authorList>
    </citation>
    <scope>NUCLEOTIDE SEQUENCE [LARGE SCALE GENOMIC DNA]</scope>
</reference>
<name>A0ABN8NYR8_9CNID</name>
<dbReference type="InterPro" id="IPR009045">
    <property type="entry name" value="Zn_M74/Hedgehog-like"/>
</dbReference>
<evidence type="ECO:0000313" key="2">
    <source>
        <dbReference type="EMBL" id="CAH3126371.1"/>
    </source>
</evidence>
<dbReference type="PANTHER" id="PTHR31698">
    <property type="entry name" value="LYSOZYME G FAMILY MEMBER"/>
    <property type="match status" value="1"/>
</dbReference>
<protein>
    <recommendedName>
        <fullName evidence="1">Peptidase M15C domain-containing protein</fullName>
    </recommendedName>
</protein>
<dbReference type="SUPFAM" id="SSF55166">
    <property type="entry name" value="Hedgehog/DD-peptidase"/>
    <property type="match status" value="1"/>
</dbReference>
<comment type="caution">
    <text evidence="2">The sequence shown here is derived from an EMBL/GenBank/DDBJ whole genome shotgun (WGS) entry which is preliminary data.</text>
</comment>
<organism evidence="2 3">
    <name type="scientific">Porites lobata</name>
    <dbReference type="NCBI Taxonomy" id="104759"/>
    <lineage>
        <taxon>Eukaryota</taxon>
        <taxon>Metazoa</taxon>
        <taxon>Cnidaria</taxon>
        <taxon>Anthozoa</taxon>
        <taxon>Hexacorallia</taxon>
        <taxon>Scleractinia</taxon>
        <taxon>Fungiina</taxon>
        <taxon>Poritidae</taxon>
        <taxon>Porites</taxon>
    </lineage>
</organism>
<proteinExistence type="predicted"/>
<feature type="domain" description="Peptidase M15C" evidence="1">
    <location>
        <begin position="114"/>
        <end position="179"/>
    </location>
</feature>
<keyword evidence="3" id="KW-1185">Reference proteome</keyword>
<dbReference type="PANTHER" id="PTHR31698:SF7">
    <property type="entry name" value="PEPTIDASE M15C DOMAIN-CONTAINING PROTEIN"/>
    <property type="match status" value="1"/>
</dbReference>
<evidence type="ECO:0000259" key="1">
    <source>
        <dbReference type="Pfam" id="PF13539"/>
    </source>
</evidence>
<dbReference type="InterPro" id="IPR039561">
    <property type="entry name" value="Peptidase_M15C"/>
</dbReference>
<dbReference type="Proteomes" id="UP001159405">
    <property type="component" value="Unassembled WGS sequence"/>
</dbReference>